<dbReference type="InterPro" id="IPR023214">
    <property type="entry name" value="HAD_sf"/>
</dbReference>
<reference evidence="1 2" key="1">
    <citation type="journal article" date="2016" name="Nat. Commun.">
        <title>Thousands of microbial genomes shed light on interconnected biogeochemical processes in an aquifer system.</title>
        <authorList>
            <person name="Anantharaman K."/>
            <person name="Brown C.T."/>
            <person name="Hug L.A."/>
            <person name="Sharon I."/>
            <person name="Castelle C.J."/>
            <person name="Probst A.J."/>
            <person name="Thomas B.C."/>
            <person name="Singh A."/>
            <person name="Wilkins M.J."/>
            <person name="Karaoz U."/>
            <person name="Brodie E.L."/>
            <person name="Williams K.H."/>
            <person name="Hubbard S.S."/>
            <person name="Banfield J.F."/>
        </authorList>
    </citation>
    <scope>NUCLEOTIDE SEQUENCE [LARGE SCALE GENOMIC DNA]</scope>
</reference>
<organism evidence="1 2">
    <name type="scientific">Candidatus Giovannonibacteria bacterium RIFCSPHIGHO2_02_43_13</name>
    <dbReference type="NCBI Taxonomy" id="1798330"/>
    <lineage>
        <taxon>Bacteria</taxon>
        <taxon>Candidatus Giovannoniibacteriota</taxon>
    </lineage>
</organism>
<gene>
    <name evidence="1" type="ORF">A2W54_00570</name>
</gene>
<dbReference type="Gene3D" id="3.40.50.1000">
    <property type="entry name" value="HAD superfamily/HAD-like"/>
    <property type="match status" value="1"/>
</dbReference>
<accession>A0A1F5WS45</accession>
<comment type="caution">
    <text evidence="1">The sequence shown here is derived from an EMBL/GenBank/DDBJ whole genome shotgun (WGS) entry which is preliminary data.</text>
</comment>
<name>A0A1F5WS45_9BACT</name>
<evidence type="ECO:0008006" key="3">
    <source>
        <dbReference type="Google" id="ProtNLM"/>
    </source>
</evidence>
<dbReference type="InterPro" id="IPR036412">
    <property type="entry name" value="HAD-like_sf"/>
</dbReference>
<protein>
    <recommendedName>
        <fullName evidence="3">FCP1 homology domain-containing protein</fullName>
    </recommendedName>
</protein>
<dbReference type="Gene3D" id="1.10.150.240">
    <property type="entry name" value="Putative phosphatase, domain 2"/>
    <property type="match status" value="1"/>
</dbReference>
<evidence type="ECO:0000313" key="2">
    <source>
        <dbReference type="Proteomes" id="UP000178425"/>
    </source>
</evidence>
<sequence length="221" mass="25871">MLAFKEIWGNKVLKKVLCVDLGSVLIDFDEKHVARLLKKNRIKRFVENDIVAHDKGLLSLWELYQKAKFEKYFSREVLWEEFVLAYNKCIIGVHEPMYETLLGLKTRGVRLVCVTDNNHFAFAQTTMKCPKIFPLFRENKKDQIVLSYELHSLKEDGNPFVHAPKMHGFANEEACFVDDHEYNFLPAIANGFDQDACFLYKIKSKHNHAQFLKFLARHFPS</sequence>
<dbReference type="SUPFAM" id="SSF56784">
    <property type="entry name" value="HAD-like"/>
    <property type="match status" value="1"/>
</dbReference>
<dbReference type="EMBL" id="MFHI01000026">
    <property type="protein sequence ID" value="OGF78495.1"/>
    <property type="molecule type" value="Genomic_DNA"/>
</dbReference>
<proteinExistence type="predicted"/>
<dbReference type="AlphaFoldDB" id="A0A1F5WS45"/>
<dbReference type="InterPro" id="IPR023198">
    <property type="entry name" value="PGP-like_dom2"/>
</dbReference>
<evidence type="ECO:0000313" key="1">
    <source>
        <dbReference type="EMBL" id="OGF78495.1"/>
    </source>
</evidence>
<dbReference type="Proteomes" id="UP000178425">
    <property type="component" value="Unassembled WGS sequence"/>
</dbReference>